<dbReference type="RefSeq" id="WP_046106828.1">
    <property type="nucleotide sequence ID" value="NZ_JZEX01000023.1"/>
</dbReference>
<dbReference type="Pfam" id="PF02627">
    <property type="entry name" value="CMD"/>
    <property type="match status" value="1"/>
</dbReference>
<keyword evidence="2" id="KW-0575">Peroxidase</keyword>
<dbReference type="InterPro" id="IPR004675">
    <property type="entry name" value="AhpD_core"/>
</dbReference>
<keyword evidence="2" id="KW-0560">Oxidoreductase</keyword>
<feature type="domain" description="Carboxymuconolactone decarboxylase-like" evidence="1">
    <location>
        <begin position="13"/>
        <end position="92"/>
    </location>
</feature>
<reference evidence="2 3" key="1">
    <citation type="submission" date="2015-03" db="EMBL/GenBank/DDBJ databases">
        <authorList>
            <person name="Hassan Y.I."/>
            <person name="Lepp D."/>
            <person name="Li X.-Z."/>
            <person name="Zhou T."/>
        </authorList>
    </citation>
    <scope>NUCLEOTIDE SEQUENCE [LARGE SCALE GENOMIC DNA]</scope>
    <source>
        <strain evidence="2 3">BD-c194</strain>
    </source>
</reference>
<evidence type="ECO:0000313" key="3">
    <source>
        <dbReference type="Proteomes" id="UP000033632"/>
    </source>
</evidence>
<sequence length="150" mass="16601">MNPRMTHPVMLLPDAMKALHALSRAASGVPPVLQQLVHLRASQINGCSVCVEMHSEELKREGESDKRIFAVAAWRESPWFDDDERAALALTEAVTRIADKADPVPDEIWNEAARHFDEATLAALVIQIGAINIWNRLNATTRQVAGQWAA</sequence>
<dbReference type="SUPFAM" id="SSF69118">
    <property type="entry name" value="AhpD-like"/>
    <property type="match status" value="1"/>
</dbReference>
<dbReference type="AlphaFoldDB" id="A0A0F5FYC7"/>
<accession>A0A0F5FYC7</accession>
<dbReference type="GO" id="GO:0051920">
    <property type="term" value="F:peroxiredoxin activity"/>
    <property type="evidence" value="ECO:0007669"/>
    <property type="project" value="InterPro"/>
</dbReference>
<proteinExistence type="predicted"/>
<keyword evidence="3" id="KW-1185">Reference proteome</keyword>
<organism evidence="2 3">
    <name type="scientific">Devosia geojensis</name>
    <dbReference type="NCBI Taxonomy" id="443610"/>
    <lineage>
        <taxon>Bacteria</taxon>
        <taxon>Pseudomonadati</taxon>
        <taxon>Pseudomonadota</taxon>
        <taxon>Alphaproteobacteria</taxon>
        <taxon>Hyphomicrobiales</taxon>
        <taxon>Devosiaceae</taxon>
        <taxon>Devosia</taxon>
    </lineage>
</organism>
<dbReference type="PANTHER" id="PTHR34846:SF7">
    <property type="entry name" value="BLL7811 PROTEIN"/>
    <property type="match status" value="1"/>
</dbReference>
<dbReference type="Gene3D" id="1.20.1290.10">
    <property type="entry name" value="AhpD-like"/>
    <property type="match status" value="1"/>
</dbReference>
<dbReference type="OrthoDB" id="9801997at2"/>
<evidence type="ECO:0000313" key="2">
    <source>
        <dbReference type="EMBL" id="KKB13550.1"/>
    </source>
</evidence>
<gene>
    <name evidence="2" type="ORF">VE25_01440</name>
</gene>
<dbReference type="STRING" id="443610.VE25_01440"/>
<comment type="caution">
    <text evidence="2">The sequence shown here is derived from an EMBL/GenBank/DDBJ whole genome shotgun (WGS) entry which is preliminary data.</text>
</comment>
<dbReference type="EMBL" id="JZEX01000023">
    <property type="protein sequence ID" value="KKB13550.1"/>
    <property type="molecule type" value="Genomic_DNA"/>
</dbReference>
<evidence type="ECO:0000259" key="1">
    <source>
        <dbReference type="Pfam" id="PF02627"/>
    </source>
</evidence>
<dbReference type="NCBIfam" id="TIGR00778">
    <property type="entry name" value="ahpD_dom"/>
    <property type="match status" value="1"/>
</dbReference>
<name>A0A0F5FYC7_9HYPH</name>
<dbReference type="Proteomes" id="UP000033632">
    <property type="component" value="Unassembled WGS sequence"/>
</dbReference>
<dbReference type="PATRIC" id="fig|443610.3.peg.2751"/>
<dbReference type="InterPro" id="IPR003779">
    <property type="entry name" value="CMD-like"/>
</dbReference>
<dbReference type="PANTHER" id="PTHR34846">
    <property type="entry name" value="4-CARBOXYMUCONOLACTONE DECARBOXYLASE FAMILY PROTEIN (AFU_ORTHOLOGUE AFUA_6G11590)"/>
    <property type="match status" value="1"/>
</dbReference>
<dbReference type="InterPro" id="IPR029032">
    <property type="entry name" value="AhpD-like"/>
</dbReference>
<protein>
    <submittedName>
        <fullName evidence="2">Alkylhydroperoxidase</fullName>
    </submittedName>
</protein>